<gene>
    <name evidence="1" type="ORF">P186_2711</name>
</gene>
<dbReference type="OrthoDB" id="375014at2157"/>
<name>G7VEC5_9CREN</name>
<dbReference type="eggNOG" id="arCOG04037">
    <property type="taxonomic scope" value="Archaea"/>
</dbReference>
<proteinExistence type="predicted"/>
<dbReference type="Proteomes" id="UP000005867">
    <property type="component" value="Chromosome"/>
</dbReference>
<protein>
    <submittedName>
        <fullName evidence="1">Uncharacterized protein</fullName>
    </submittedName>
</protein>
<keyword evidence="2" id="KW-1185">Reference proteome</keyword>
<dbReference type="GeneID" id="11594313"/>
<reference evidence="1 2" key="1">
    <citation type="journal article" date="2012" name="J. Bacteriol.">
        <title>Complete genome sequence of strain 1860, a crenarchaeon of the genus pyrobaculum able to grow with various electron acceptors.</title>
        <authorList>
            <person name="Mardanov A.V."/>
            <person name="Gumerov V.M."/>
            <person name="Slobodkina G.B."/>
            <person name="Beletsky A.V."/>
            <person name="Bonch-Osmolovskaya E.A."/>
            <person name="Ravin N.V."/>
            <person name="Skryabin K.G."/>
        </authorList>
    </citation>
    <scope>NUCLEOTIDE SEQUENCE [LARGE SCALE GENOMIC DNA]</scope>
    <source>
        <strain evidence="1 2">1860</strain>
    </source>
</reference>
<dbReference type="KEGG" id="pyr:P186_2711"/>
<accession>G7VEC5</accession>
<organism evidence="1 2">
    <name type="scientific">Pyrobaculum ferrireducens</name>
    <dbReference type="NCBI Taxonomy" id="1104324"/>
    <lineage>
        <taxon>Archaea</taxon>
        <taxon>Thermoproteota</taxon>
        <taxon>Thermoprotei</taxon>
        <taxon>Thermoproteales</taxon>
        <taxon>Thermoproteaceae</taxon>
        <taxon>Pyrobaculum</taxon>
    </lineage>
</organism>
<dbReference type="RefSeq" id="WP_014289920.1">
    <property type="nucleotide sequence ID" value="NC_016645.1"/>
</dbReference>
<dbReference type="EMBL" id="CP003098">
    <property type="protein sequence ID" value="AET34095.1"/>
    <property type="molecule type" value="Genomic_DNA"/>
</dbReference>
<sequence>MYKSLDQLYTHFKFFWKDLVPHLTDISRDVVRIYSENYPRKLKTYEVYVKTPHQLSTVYKAVKSLRRRRLVICDEGGCAATVKAPLTLIYHGELDALRHVKKIWNIEEISDENLMAYLVLVGAALKRLEFDITQAYICPAWGAAMYVASFIKGNFKSLEGNLGVPGEVLKLAYPTYVKILDPYLAPVNGVRLLVRRRGAALDLIAARCPAYPGCGHVEVDNCPFVKKALERLNATP</sequence>
<dbReference type="STRING" id="1104324.P186_2711"/>
<dbReference type="BioCyc" id="PSP1104324:GJSN-2656-MONOMER"/>
<evidence type="ECO:0000313" key="2">
    <source>
        <dbReference type="Proteomes" id="UP000005867"/>
    </source>
</evidence>
<dbReference type="HOGENOM" id="CLU_104923_0_0_2"/>
<evidence type="ECO:0000313" key="1">
    <source>
        <dbReference type="EMBL" id="AET34095.1"/>
    </source>
</evidence>
<dbReference type="AlphaFoldDB" id="G7VEC5"/>